<comment type="caution">
    <text evidence="13">The sequence shown here is derived from an EMBL/GenBank/DDBJ whole genome shotgun (WGS) entry which is preliminary data.</text>
</comment>
<feature type="transmembrane region" description="Helical" evidence="12">
    <location>
        <begin position="160"/>
        <end position="183"/>
    </location>
</feature>
<organism evidence="13 14">
    <name type="scientific">Bifidobacterium tibiigranuli</name>
    <dbReference type="NCBI Taxonomy" id="2172043"/>
    <lineage>
        <taxon>Bacteria</taxon>
        <taxon>Bacillati</taxon>
        <taxon>Actinomycetota</taxon>
        <taxon>Actinomycetes</taxon>
        <taxon>Bifidobacteriales</taxon>
        <taxon>Bifidobacteriaceae</taxon>
        <taxon>Bifidobacterium</taxon>
    </lineage>
</organism>
<evidence type="ECO:0000256" key="10">
    <source>
        <dbReference type="ARBA" id="ARBA00023264"/>
    </source>
</evidence>
<dbReference type="InterPro" id="IPR004570">
    <property type="entry name" value="Phosphatidylglycerol_P_synth"/>
</dbReference>
<dbReference type="EMBL" id="QDAG01000012">
    <property type="protein sequence ID" value="KAE8126616.1"/>
    <property type="molecule type" value="Genomic_DNA"/>
</dbReference>
<dbReference type="GO" id="GO:0016020">
    <property type="term" value="C:membrane"/>
    <property type="evidence" value="ECO:0007669"/>
    <property type="project" value="UniProtKB-SubCell"/>
</dbReference>
<evidence type="ECO:0000313" key="13">
    <source>
        <dbReference type="EMBL" id="KAE8126616.1"/>
    </source>
</evidence>
<evidence type="ECO:0000256" key="2">
    <source>
        <dbReference type="ARBA" id="ARBA00010441"/>
    </source>
</evidence>
<dbReference type="PIRSF" id="PIRSF000847">
    <property type="entry name" value="Phos_ph_gly_syn"/>
    <property type="match status" value="1"/>
</dbReference>
<dbReference type="PANTHER" id="PTHR14269">
    <property type="entry name" value="CDP-DIACYLGLYCEROL--GLYCEROL-3-PHOSPHATE 3-PHOSPHATIDYLTRANSFERASE-RELATED"/>
    <property type="match status" value="1"/>
</dbReference>
<dbReference type="Gene3D" id="1.20.120.1760">
    <property type="match status" value="1"/>
</dbReference>
<evidence type="ECO:0000256" key="7">
    <source>
        <dbReference type="ARBA" id="ARBA00023098"/>
    </source>
</evidence>
<comment type="similarity">
    <text evidence="2 11">Belongs to the CDP-alcohol phosphatidyltransferase class-I family.</text>
</comment>
<protein>
    <submittedName>
        <fullName evidence="13">CDP-alcohol phosphatidyltransferase family protein</fullName>
    </submittedName>
</protein>
<evidence type="ECO:0000256" key="12">
    <source>
        <dbReference type="SAM" id="Phobius"/>
    </source>
</evidence>
<dbReference type="InterPro" id="IPR000462">
    <property type="entry name" value="CDP-OH_P_trans"/>
</dbReference>
<keyword evidence="6 12" id="KW-1133">Transmembrane helix</keyword>
<evidence type="ECO:0000256" key="9">
    <source>
        <dbReference type="ARBA" id="ARBA00023209"/>
    </source>
</evidence>
<name>A0A5N6RZ80_9BIFI</name>
<dbReference type="GO" id="GO:0046474">
    <property type="term" value="P:glycerophospholipid biosynthetic process"/>
    <property type="evidence" value="ECO:0007669"/>
    <property type="project" value="TreeGrafter"/>
</dbReference>
<dbReference type="GO" id="GO:0008444">
    <property type="term" value="F:CDP-diacylglycerol-glycerol-3-phosphate 3-phosphatidyltransferase activity"/>
    <property type="evidence" value="ECO:0007669"/>
    <property type="project" value="InterPro"/>
</dbReference>
<dbReference type="OrthoDB" id="9796672at2"/>
<evidence type="ECO:0000256" key="6">
    <source>
        <dbReference type="ARBA" id="ARBA00022989"/>
    </source>
</evidence>
<comment type="subcellular location">
    <subcellularLocation>
        <location evidence="1">Membrane</location>
        <topology evidence="1">Multi-pass membrane protein</topology>
    </subcellularLocation>
</comment>
<keyword evidence="7" id="KW-0443">Lipid metabolism</keyword>
<feature type="transmembrane region" description="Helical" evidence="12">
    <location>
        <begin position="86"/>
        <end position="110"/>
    </location>
</feature>
<keyword evidence="10" id="KW-1208">Phospholipid metabolism</keyword>
<dbReference type="AlphaFoldDB" id="A0A5N6RZ80"/>
<dbReference type="InterPro" id="IPR048254">
    <property type="entry name" value="CDP_ALCOHOL_P_TRANSF_CS"/>
</dbReference>
<proteinExistence type="inferred from homology"/>
<dbReference type="GeneID" id="78128138"/>
<keyword evidence="3" id="KW-0444">Lipid biosynthesis</keyword>
<dbReference type="RefSeq" id="WP_152581681.1">
    <property type="nucleotide sequence ID" value="NZ_JALCMD010000006.1"/>
</dbReference>
<dbReference type="PANTHER" id="PTHR14269:SF62">
    <property type="entry name" value="CDP-DIACYLGLYCEROL--GLYCEROL-3-PHOSPHATE 3-PHOSPHATIDYLTRANSFERASE 1, CHLOROPLASTIC"/>
    <property type="match status" value="1"/>
</dbReference>
<keyword evidence="4 11" id="KW-0808">Transferase</keyword>
<dbReference type="Proteomes" id="UP000325415">
    <property type="component" value="Unassembled WGS sequence"/>
</dbReference>
<keyword evidence="8 12" id="KW-0472">Membrane</keyword>
<dbReference type="UniPathway" id="UPA00085"/>
<keyword evidence="14" id="KW-1185">Reference proteome</keyword>
<feature type="transmembrane region" description="Helical" evidence="12">
    <location>
        <begin position="131"/>
        <end position="154"/>
    </location>
</feature>
<gene>
    <name evidence="13" type="ORF">DDE84_10665</name>
</gene>
<evidence type="ECO:0000256" key="8">
    <source>
        <dbReference type="ARBA" id="ARBA00023136"/>
    </source>
</evidence>
<keyword evidence="9" id="KW-0594">Phospholipid biosynthesis</keyword>
<feature type="transmembrane region" description="Helical" evidence="12">
    <location>
        <begin position="20"/>
        <end position="41"/>
    </location>
</feature>
<dbReference type="Pfam" id="PF01066">
    <property type="entry name" value="CDP-OH_P_transf"/>
    <property type="match status" value="1"/>
</dbReference>
<evidence type="ECO:0000256" key="4">
    <source>
        <dbReference type="ARBA" id="ARBA00022679"/>
    </source>
</evidence>
<dbReference type="PROSITE" id="PS00379">
    <property type="entry name" value="CDP_ALCOHOL_P_TRANSF"/>
    <property type="match status" value="1"/>
</dbReference>
<evidence type="ECO:0000313" key="14">
    <source>
        <dbReference type="Proteomes" id="UP000325415"/>
    </source>
</evidence>
<dbReference type="InterPro" id="IPR043130">
    <property type="entry name" value="CDP-OH_PTrfase_TM_dom"/>
</dbReference>
<reference evidence="13 14" key="1">
    <citation type="submission" date="2018-04" db="EMBL/GenBank/DDBJ databases">
        <authorList>
            <person name="Eckel V.P."/>
            <person name="Vogel R.F."/>
        </authorList>
    </citation>
    <scope>NUCLEOTIDE SEQUENCE [LARGE SCALE GENOMIC DNA]</scope>
    <source>
        <strain evidence="14">TMW 2.1764</strain>
    </source>
</reference>
<evidence type="ECO:0000256" key="5">
    <source>
        <dbReference type="ARBA" id="ARBA00022692"/>
    </source>
</evidence>
<keyword evidence="5 12" id="KW-0812">Transmembrane</keyword>
<accession>A0A5N6RZ80</accession>
<dbReference type="InterPro" id="IPR050324">
    <property type="entry name" value="CDP-alcohol_PTase-I"/>
</dbReference>
<evidence type="ECO:0000256" key="11">
    <source>
        <dbReference type="RuleBase" id="RU003750"/>
    </source>
</evidence>
<evidence type="ECO:0000256" key="3">
    <source>
        <dbReference type="ARBA" id="ARBA00022516"/>
    </source>
</evidence>
<evidence type="ECO:0000256" key="1">
    <source>
        <dbReference type="ARBA" id="ARBA00004141"/>
    </source>
</evidence>
<sequence>MNDHIDTTQYSPDPRDVYFTVPNFISLLRILSIPIIAVLVAHHRMIPALAVLALSALSDGMDGLIARTFNQVSKIGQLLDPIADRLLILSSIFALGLAGIIPMWMLVVVAMRDLLMGVLVLLLAQHDYGPLPVNFVGKTGTALLMTAFVTLIVADVWDNLFAHTLHLIALAVGIWGVGVYWLAGCIYFRQGFSLIHDAG</sequence>